<dbReference type="GeneID" id="32894176"/>
<dbReference type="RefSeq" id="WP_086888209.1">
    <property type="nucleotide sequence ID" value="NZ_CP019893.1"/>
</dbReference>
<evidence type="ECO:0000313" key="2">
    <source>
        <dbReference type="Proteomes" id="UP000250088"/>
    </source>
</evidence>
<keyword evidence="2" id="KW-1185">Reference proteome</keyword>
<dbReference type="AlphaFoldDB" id="A0A2Z2HRW3"/>
<dbReference type="EMBL" id="CP019893">
    <property type="protein sequence ID" value="ARS89829.1"/>
    <property type="molecule type" value="Genomic_DNA"/>
</dbReference>
<dbReference type="KEGG" id="naj:B1756_08810"/>
<dbReference type="Proteomes" id="UP000250088">
    <property type="component" value="Chromosome"/>
</dbReference>
<gene>
    <name evidence="1" type="ORF">B1756_08810</name>
</gene>
<dbReference type="OrthoDB" id="378806at2157"/>
<proteinExistence type="predicted"/>
<organism evidence="1 2">
    <name type="scientific">Natrarchaeobaculum aegyptiacum</name>
    <dbReference type="NCBI Taxonomy" id="745377"/>
    <lineage>
        <taxon>Archaea</taxon>
        <taxon>Methanobacteriati</taxon>
        <taxon>Methanobacteriota</taxon>
        <taxon>Stenosarchaea group</taxon>
        <taxon>Halobacteria</taxon>
        <taxon>Halobacteriales</taxon>
        <taxon>Natrialbaceae</taxon>
        <taxon>Natrarchaeobaculum</taxon>
    </lineage>
</organism>
<sequence>MSCQFRDPGSGDLCASEATRVLTVYFPERQKQTVDLYCDEHAETMAAEYEGDPNRQLIANTEA</sequence>
<accession>A0A2Z2HRW3</accession>
<name>A0A2Z2HRW3_9EURY</name>
<evidence type="ECO:0000313" key="1">
    <source>
        <dbReference type="EMBL" id="ARS89829.1"/>
    </source>
</evidence>
<protein>
    <submittedName>
        <fullName evidence="1">Uncharacterized protein</fullName>
    </submittedName>
</protein>
<reference evidence="2" key="1">
    <citation type="submission" date="2017-02" db="EMBL/GenBank/DDBJ databases">
        <title>Natronthermophilus aegyptiacus gen. nov.,sp. nov., an aerobic, extremely halophilic alkalithermophilic archaeon isolated from the athalassohaline Wadi An Natrun, Egypt.</title>
        <authorList>
            <person name="Zhao B."/>
        </authorList>
    </citation>
    <scope>NUCLEOTIDE SEQUENCE [LARGE SCALE GENOMIC DNA]</scope>
    <source>
        <strain evidence="2">JW/NM-HA 15</strain>
    </source>
</reference>